<keyword evidence="2" id="KW-1185">Reference proteome</keyword>
<organism evidence="1 2">
    <name type="scientific">Taenia crassiceps</name>
    <dbReference type="NCBI Taxonomy" id="6207"/>
    <lineage>
        <taxon>Eukaryota</taxon>
        <taxon>Metazoa</taxon>
        <taxon>Spiralia</taxon>
        <taxon>Lophotrochozoa</taxon>
        <taxon>Platyhelminthes</taxon>
        <taxon>Cestoda</taxon>
        <taxon>Eucestoda</taxon>
        <taxon>Cyclophyllidea</taxon>
        <taxon>Taeniidae</taxon>
        <taxon>Taenia</taxon>
    </lineage>
</organism>
<name>A0ABR4Q1Y6_9CEST</name>
<dbReference type="Proteomes" id="UP001651158">
    <property type="component" value="Unassembled WGS sequence"/>
</dbReference>
<gene>
    <name evidence="1" type="ORF">TcWFU_003047</name>
</gene>
<protein>
    <submittedName>
        <fullName evidence="1">Uncharacterized protein</fullName>
    </submittedName>
</protein>
<comment type="caution">
    <text evidence="1">The sequence shown here is derived from an EMBL/GenBank/DDBJ whole genome shotgun (WGS) entry which is preliminary data.</text>
</comment>
<sequence length="129" mass="14228">MPPPTERDILIVGTGTDDQLDTRWTELSEKRDLAVLAPTNASSLDCEAGLSPAYACGSVSVTGTWIARLTRGASKWRIGGKSTYRNWVARDTTATWPRAANAVDGDRGVCRSEKMPNIQSLEWKEDWDE</sequence>
<reference evidence="1 2" key="1">
    <citation type="journal article" date="2022" name="Front. Cell. Infect. Microbiol.">
        <title>The Genomes of Two Strains of Taenia crassiceps the Animal Model for the Study of Human Cysticercosis.</title>
        <authorList>
            <person name="Bobes R.J."/>
            <person name="Estrada K."/>
            <person name="Rios-Valencia D.G."/>
            <person name="Calderon-Gallegos A."/>
            <person name="de la Torre P."/>
            <person name="Carrero J.C."/>
            <person name="Sanchez-Flores A."/>
            <person name="Laclette J.P."/>
        </authorList>
    </citation>
    <scope>NUCLEOTIDE SEQUENCE [LARGE SCALE GENOMIC DNA]</scope>
    <source>
        <strain evidence="1">WFUcys</strain>
    </source>
</reference>
<evidence type="ECO:0000313" key="2">
    <source>
        <dbReference type="Proteomes" id="UP001651158"/>
    </source>
</evidence>
<dbReference type="EMBL" id="JAKROA010000016">
    <property type="protein sequence ID" value="KAL5103669.1"/>
    <property type="molecule type" value="Genomic_DNA"/>
</dbReference>
<accession>A0ABR4Q1Y6</accession>
<evidence type="ECO:0000313" key="1">
    <source>
        <dbReference type="EMBL" id="KAL5103669.1"/>
    </source>
</evidence>
<proteinExistence type="predicted"/>